<reference evidence="3" key="1">
    <citation type="submission" date="2022-08" db="UniProtKB">
        <authorList>
            <consortium name="EnsemblMetazoa"/>
        </authorList>
    </citation>
    <scope>IDENTIFICATION</scope>
    <source>
        <strain evidence="3">EBRO</strain>
    </source>
</reference>
<feature type="chain" id="PRO_5043579349" evidence="2">
    <location>
        <begin position="26"/>
        <end position="106"/>
    </location>
</feature>
<accession>A0A182IQC5</accession>
<keyword evidence="2" id="KW-0732">Signal</keyword>
<proteinExistence type="predicted"/>
<feature type="signal peptide" evidence="2">
    <location>
        <begin position="1"/>
        <end position="25"/>
    </location>
</feature>
<dbReference type="VEuPathDB" id="VectorBase:AATE003467"/>
<dbReference type="EnsemblMetazoa" id="AATE003467-RA">
    <property type="protein sequence ID" value="AATE003467-PA.1"/>
    <property type="gene ID" value="AATE003467"/>
</dbReference>
<organism evidence="3">
    <name type="scientific">Anopheles atroparvus</name>
    <name type="common">European mosquito</name>
    <dbReference type="NCBI Taxonomy" id="41427"/>
    <lineage>
        <taxon>Eukaryota</taxon>
        <taxon>Metazoa</taxon>
        <taxon>Ecdysozoa</taxon>
        <taxon>Arthropoda</taxon>
        <taxon>Hexapoda</taxon>
        <taxon>Insecta</taxon>
        <taxon>Pterygota</taxon>
        <taxon>Neoptera</taxon>
        <taxon>Endopterygota</taxon>
        <taxon>Diptera</taxon>
        <taxon>Nematocera</taxon>
        <taxon>Culicoidea</taxon>
        <taxon>Culicidae</taxon>
        <taxon>Anophelinae</taxon>
        <taxon>Anopheles</taxon>
    </lineage>
</organism>
<sequence length="106" mass="11421">MKKFTFFALGMCLVLLVSSVTLVSADSDEQEEETQDTGDQGQAEGISEPQGEADEEQNEAARDAEENAEDAVPNLLQPAGVNILFAPTTCPRGQRLDHKGKCRPAL</sequence>
<evidence type="ECO:0000256" key="1">
    <source>
        <dbReference type="SAM" id="MobiDB-lite"/>
    </source>
</evidence>
<dbReference type="AlphaFoldDB" id="A0A182IQC5"/>
<feature type="region of interest" description="Disordered" evidence="1">
    <location>
        <begin position="25"/>
        <end position="78"/>
    </location>
</feature>
<evidence type="ECO:0000256" key="2">
    <source>
        <dbReference type="SAM" id="SignalP"/>
    </source>
</evidence>
<name>A0A182IQC5_ANOAO</name>
<protein>
    <submittedName>
        <fullName evidence="3">Uncharacterized protein</fullName>
    </submittedName>
</protein>
<feature type="compositionally biased region" description="Acidic residues" evidence="1">
    <location>
        <begin position="26"/>
        <end position="36"/>
    </location>
</feature>
<evidence type="ECO:0000313" key="3">
    <source>
        <dbReference type="EnsemblMetazoa" id="AATE003467-PA.1"/>
    </source>
</evidence>